<evidence type="ECO:0000256" key="3">
    <source>
        <dbReference type="ARBA" id="ARBA00022553"/>
    </source>
</evidence>
<dbReference type="InterPro" id="IPR005467">
    <property type="entry name" value="His_kinase_dom"/>
</dbReference>
<dbReference type="GO" id="GO:0005524">
    <property type="term" value="F:ATP binding"/>
    <property type="evidence" value="ECO:0007669"/>
    <property type="project" value="UniProtKB-KW"/>
</dbReference>
<dbReference type="Pfam" id="PF00512">
    <property type="entry name" value="HisKA"/>
    <property type="match status" value="1"/>
</dbReference>
<name>A0A3D3QZ31_9PLAN</name>
<dbReference type="CDD" id="cd00082">
    <property type="entry name" value="HisKA"/>
    <property type="match status" value="1"/>
</dbReference>
<dbReference type="SMART" id="SM00388">
    <property type="entry name" value="HisKA"/>
    <property type="match status" value="1"/>
</dbReference>
<dbReference type="PANTHER" id="PTHR43065:SF10">
    <property type="entry name" value="PEROXIDE STRESS-ACTIVATED HISTIDINE KINASE MAK3"/>
    <property type="match status" value="1"/>
</dbReference>
<evidence type="ECO:0000256" key="5">
    <source>
        <dbReference type="ARBA" id="ARBA00022741"/>
    </source>
</evidence>
<organism evidence="10 11">
    <name type="scientific">Gimesia maris</name>
    <dbReference type="NCBI Taxonomy" id="122"/>
    <lineage>
        <taxon>Bacteria</taxon>
        <taxon>Pseudomonadati</taxon>
        <taxon>Planctomycetota</taxon>
        <taxon>Planctomycetia</taxon>
        <taxon>Planctomycetales</taxon>
        <taxon>Planctomycetaceae</taxon>
        <taxon>Gimesia</taxon>
    </lineage>
</organism>
<dbReference type="SMART" id="SM00387">
    <property type="entry name" value="HATPase_c"/>
    <property type="match status" value="1"/>
</dbReference>
<reference evidence="10 11" key="1">
    <citation type="journal article" date="2018" name="Nat. Biotechnol.">
        <title>A standardized bacterial taxonomy based on genome phylogeny substantially revises the tree of life.</title>
        <authorList>
            <person name="Parks D.H."/>
            <person name="Chuvochina M."/>
            <person name="Waite D.W."/>
            <person name="Rinke C."/>
            <person name="Skarshewski A."/>
            <person name="Chaumeil P.A."/>
            <person name="Hugenholtz P."/>
        </authorList>
    </citation>
    <scope>NUCLEOTIDE SEQUENCE [LARGE SCALE GENOMIC DNA]</scope>
    <source>
        <strain evidence="10">UBA9375</strain>
    </source>
</reference>
<dbReference type="EMBL" id="DQAY01000014">
    <property type="protein sequence ID" value="HCO21864.1"/>
    <property type="molecule type" value="Genomic_DNA"/>
</dbReference>
<dbReference type="InterPro" id="IPR004358">
    <property type="entry name" value="Sig_transdc_His_kin-like_C"/>
</dbReference>
<dbReference type="GO" id="GO:0019825">
    <property type="term" value="F:oxygen binding"/>
    <property type="evidence" value="ECO:0007669"/>
    <property type="project" value="InterPro"/>
</dbReference>
<keyword evidence="3" id="KW-0597">Phosphoprotein</keyword>
<dbReference type="InterPro" id="IPR012292">
    <property type="entry name" value="Globin/Proto"/>
</dbReference>
<dbReference type="Gene3D" id="3.30.565.10">
    <property type="entry name" value="Histidine kinase-like ATPase, C-terminal domain"/>
    <property type="match status" value="1"/>
</dbReference>
<feature type="domain" description="Histidine kinase" evidence="9">
    <location>
        <begin position="181"/>
        <end position="386"/>
    </location>
</feature>
<gene>
    <name evidence="10" type="ORF">DIT97_01875</name>
</gene>
<comment type="caution">
    <text evidence="10">The sequence shown here is derived from an EMBL/GenBank/DDBJ whole genome shotgun (WGS) entry which is preliminary data.</text>
</comment>
<dbReference type="RefSeq" id="WP_278438496.1">
    <property type="nucleotide sequence ID" value="NZ_CAXBMG010000062.1"/>
</dbReference>
<dbReference type="InterPro" id="IPR003594">
    <property type="entry name" value="HATPase_dom"/>
</dbReference>
<evidence type="ECO:0000256" key="8">
    <source>
        <dbReference type="ARBA" id="ARBA00023012"/>
    </source>
</evidence>
<keyword evidence="8" id="KW-0902">Two-component regulatory system</keyword>
<dbReference type="CDD" id="cd01068">
    <property type="entry name" value="globin_sensor"/>
    <property type="match status" value="1"/>
</dbReference>
<dbReference type="InterPro" id="IPR036890">
    <property type="entry name" value="HATPase_C_sf"/>
</dbReference>
<dbReference type="Pfam" id="PF11563">
    <property type="entry name" value="Protoglobin"/>
    <property type="match status" value="1"/>
</dbReference>
<dbReference type="Gene3D" id="1.10.287.130">
    <property type="match status" value="1"/>
</dbReference>
<dbReference type="PRINTS" id="PR00344">
    <property type="entry name" value="BCTRLSENSOR"/>
</dbReference>
<evidence type="ECO:0000313" key="11">
    <source>
        <dbReference type="Proteomes" id="UP000263642"/>
    </source>
</evidence>
<protein>
    <recommendedName>
        <fullName evidence="2">histidine kinase</fullName>
        <ecNumber evidence="2">2.7.13.3</ecNumber>
    </recommendedName>
</protein>
<dbReference type="PANTHER" id="PTHR43065">
    <property type="entry name" value="SENSOR HISTIDINE KINASE"/>
    <property type="match status" value="1"/>
</dbReference>
<dbReference type="GO" id="GO:0020037">
    <property type="term" value="F:heme binding"/>
    <property type="evidence" value="ECO:0007669"/>
    <property type="project" value="InterPro"/>
</dbReference>
<proteinExistence type="predicted"/>
<evidence type="ECO:0000256" key="7">
    <source>
        <dbReference type="ARBA" id="ARBA00022840"/>
    </source>
</evidence>
<dbReference type="SUPFAM" id="SSF47384">
    <property type="entry name" value="Homodimeric domain of signal transducing histidine kinase"/>
    <property type="match status" value="1"/>
</dbReference>
<dbReference type="EC" id="2.7.13.3" evidence="2"/>
<dbReference type="InterPro" id="IPR003661">
    <property type="entry name" value="HisK_dim/P_dom"/>
</dbReference>
<evidence type="ECO:0000256" key="4">
    <source>
        <dbReference type="ARBA" id="ARBA00022679"/>
    </source>
</evidence>
<dbReference type="Gene3D" id="1.10.490.10">
    <property type="entry name" value="Globins"/>
    <property type="match status" value="1"/>
</dbReference>
<dbReference type="InterPro" id="IPR009050">
    <property type="entry name" value="Globin-like_sf"/>
</dbReference>
<dbReference type="CDD" id="cd00075">
    <property type="entry name" value="HATPase"/>
    <property type="match status" value="1"/>
</dbReference>
<dbReference type="InterPro" id="IPR044398">
    <property type="entry name" value="Globin-sensor_dom"/>
</dbReference>
<dbReference type="Proteomes" id="UP000263642">
    <property type="component" value="Unassembled WGS sequence"/>
</dbReference>
<dbReference type="PROSITE" id="PS50109">
    <property type="entry name" value="HIS_KIN"/>
    <property type="match status" value="1"/>
</dbReference>
<evidence type="ECO:0000259" key="9">
    <source>
        <dbReference type="PROSITE" id="PS50109"/>
    </source>
</evidence>
<sequence>MDSNAIYLRYQELQRYLEWGEDDAQRVLSAVKIVEPCFIALIDDFYAEIERHPDARKVIRGGAEQVARLKVTLLGWLRSLFSGCYDLEYVNRRWQIGRKHVEIGLGQAYPDAALSRLRKGLIRALATDWKTDTAELIQTVESVNTLLDLDLAIIHEAYENEYIAQIQRSERLAAIGQVAGGIAHELRNPLNAVKTSAYYLTHARNPSPEKTKEHLQRIDRQVTLADSVITTLSDFAKLPSPDLQPFSIAECINEVLQSYPVSETFQVTFDCPSSLLNAQGDMKQIQIVFDNLIRNARDAMPEKGHLIITATQENQHVDIAFADNGTGISPEILNRITEPLFSTKSRGIGLGLAIVQSILDKNKATLDVKSELDQGSVFTVHLEKSVT</sequence>
<dbReference type="InterPro" id="IPR039379">
    <property type="entry name" value="Protoglobin_sensor_dom"/>
</dbReference>
<keyword evidence="4" id="KW-0808">Transferase</keyword>
<keyword evidence="6 10" id="KW-0418">Kinase</keyword>
<dbReference type="InterPro" id="IPR036097">
    <property type="entry name" value="HisK_dim/P_sf"/>
</dbReference>
<dbReference type="SUPFAM" id="SSF46458">
    <property type="entry name" value="Globin-like"/>
    <property type="match status" value="1"/>
</dbReference>
<evidence type="ECO:0000256" key="1">
    <source>
        <dbReference type="ARBA" id="ARBA00000085"/>
    </source>
</evidence>
<keyword evidence="7" id="KW-0067">ATP-binding</keyword>
<evidence type="ECO:0000256" key="2">
    <source>
        <dbReference type="ARBA" id="ARBA00012438"/>
    </source>
</evidence>
<evidence type="ECO:0000256" key="6">
    <source>
        <dbReference type="ARBA" id="ARBA00022777"/>
    </source>
</evidence>
<dbReference type="SUPFAM" id="SSF55874">
    <property type="entry name" value="ATPase domain of HSP90 chaperone/DNA topoisomerase II/histidine kinase"/>
    <property type="match status" value="1"/>
</dbReference>
<comment type="catalytic activity">
    <reaction evidence="1">
        <text>ATP + protein L-histidine = ADP + protein N-phospho-L-histidine.</text>
        <dbReference type="EC" id="2.7.13.3"/>
    </reaction>
</comment>
<keyword evidence="5" id="KW-0547">Nucleotide-binding</keyword>
<dbReference type="AlphaFoldDB" id="A0A3D3QZ31"/>
<dbReference type="GO" id="GO:0000155">
    <property type="term" value="F:phosphorelay sensor kinase activity"/>
    <property type="evidence" value="ECO:0007669"/>
    <property type="project" value="InterPro"/>
</dbReference>
<dbReference type="Pfam" id="PF02518">
    <property type="entry name" value="HATPase_c"/>
    <property type="match status" value="1"/>
</dbReference>
<evidence type="ECO:0000313" key="10">
    <source>
        <dbReference type="EMBL" id="HCO21864.1"/>
    </source>
</evidence>
<accession>A0A3D3QZ31</accession>